<dbReference type="SUPFAM" id="SSF56762">
    <property type="entry name" value="HydB/Nqo4-like"/>
    <property type="match status" value="1"/>
</dbReference>
<proteinExistence type="inferred from homology"/>
<dbReference type="PANTHER" id="PTHR11993">
    <property type="entry name" value="NADH-UBIQUINONE OXIDOREDUCTASE 49 KDA SUBUNIT"/>
    <property type="match status" value="1"/>
</dbReference>
<dbReference type="OrthoDB" id="9801496at2"/>
<comment type="function">
    <text evidence="6">NDH-1 shuttles electrons from NADH, via FMN and iron-sulfur (Fe-S) centers, to quinones in the respiratory chain. The immediate electron acceptor for the enzyme in this species is believed to be a menaquinone. Couples the redox reaction to proton translocation (for every two electrons transferred, four hydrogen ions are translocated across the cytoplasmic membrane), and thus conserves the redox energy in a proton gradient.</text>
</comment>
<dbReference type="Pfam" id="PF00346">
    <property type="entry name" value="Complex1_49kDa"/>
    <property type="match status" value="1"/>
</dbReference>
<organism evidence="9 10">
    <name type="scientific">Hymenobacter amundsenii</name>
    <dbReference type="NCBI Taxonomy" id="2006685"/>
    <lineage>
        <taxon>Bacteria</taxon>
        <taxon>Pseudomonadati</taxon>
        <taxon>Bacteroidota</taxon>
        <taxon>Cytophagia</taxon>
        <taxon>Cytophagales</taxon>
        <taxon>Hymenobacteraceae</taxon>
        <taxon>Hymenobacter</taxon>
    </lineage>
</organism>
<name>A0A246FKN2_9BACT</name>
<dbReference type="GO" id="GO:0005886">
    <property type="term" value="C:plasma membrane"/>
    <property type="evidence" value="ECO:0007669"/>
    <property type="project" value="UniProtKB-SubCell"/>
</dbReference>
<dbReference type="HAMAP" id="MF_01358">
    <property type="entry name" value="NDH1_NuoD"/>
    <property type="match status" value="1"/>
</dbReference>
<comment type="function">
    <text evidence="1">NDH-1 shuttles electrons from NADH, via FMN and iron-sulfur (Fe-S) centers, to quinones in the respiratory chain. The immediate electron acceptor for the enzyme in this species is believed to be ubiquinone. Couples the redox reaction to proton translocation (for every two electrons transferred, four hydrogen ions are translocated across the cytoplasmic membrane), and thus conserves the redox energy in a proton gradient.</text>
</comment>
<keyword evidence="6" id="KW-0874">Quinone</keyword>
<dbReference type="RefSeq" id="WP_088465378.1">
    <property type="nucleotide sequence ID" value="NZ_NIRR01000031.1"/>
</dbReference>
<accession>A0A246FKN2</accession>
<keyword evidence="4 6" id="KW-1278">Translocase</keyword>
<dbReference type="NCBIfam" id="TIGR01962">
    <property type="entry name" value="NuoD"/>
    <property type="match status" value="1"/>
</dbReference>
<dbReference type="Proteomes" id="UP000197277">
    <property type="component" value="Unassembled WGS sequence"/>
</dbReference>
<dbReference type="Gene3D" id="1.10.645.10">
    <property type="entry name" value="Cytochrome-c3 Hydrogenase, chain B"/>
    <property type="match status" value="1"/>
</dbReference>
<dbReference type="GO" id="GO:0051287">
    <property type="term" value="F:NAD binding"/>
    <property type="evidence" value="ECO:0007669"/>
    <property type="project" value="InterPro"/>
</dbReference>
<keyword evidence="9" id="KW-0560">Oxidoreductase</keyword>
<dbReference type="GO" id="GO:0048038">
    <property type="term" value="F:quinone binding"/>
    <property type="evidence" value="ECO:0007669"/>
    <property type="project" value="UniProtKB-KW"/>
</dbReference>
<dbReference type="EMBL" id="NIRR01000031">
    <property type="protein sequence ID" value="OWP62145.1"/>
    <property type="molecule type" value="Genomic_DNA"/>
</dbReference>
<comment type="catalytic activity">
    <reaction evidence="6">
        <text>a quinone + NADH + 5 H(+)(in) = a quinol + NAD(+) + 4 H(+)(out)</text>
        <dbReference type="Rhea" id="RHEA:57888"/>
        <dbReference type="ChEBI" id="CHEBI:15378"/>
        <dbReference type="ChEBI" id="CHEBI:24646"/>
        <dbReference type="ChEBI" id="CHEBI:57540"/>
        <dbReference type="ChEBI" id="CHEBI:57945"/>
        <dbReference type="ChEBI" id="CHEBI:132124"/>
    </reaction>
</comment>
<dbReference type="PROSITE" id="PS00535">
    <property type="entry name" value="COMPLEX1_49K"/>
    <property type="match status" value="1"/>
</dbReference>
<dbReference type="PANTHER" id="PTHR11993:SF10">
    <property type="entry name" value="NADH DEHYDROGENASE [UBIQUINONE] IRON-SULFUR PROTEIN 2, MITOCHONDRIAL"/>
    <property type="match status" value="1"/>
</dbReference>
<evidence type="ECO:0000313" key="10">
    <source>
        <dbReference type="Proteomes" id="UP000197277"/>
    </source>
</evidence>
<comment type="subunit">
    <text evidence="6">NDH-1 is composed of 14 different subunits. Subunits NuoB, C, D, E, F, and G constitute the peripheral sector of the complex.</text>
</comment>
<dbReference type="InterPro" id="IPR029014">
    <property type="entry name" value="NiFe-Hase_large"/>
</dbReference>
<protein>
    <recommendedName>
        <fullName evidence="6">NADH-quinone oxidoreductase subunit D</fullName>
        <ecNumber evidence="6">7.1.1.-</ecNumber>
    </recommendedName>
    <alternativeName>
        <fullName evidence="6">NADH dehydrogenase I subunit D</fullName>
    </alternativeName>
    <alternativeName>
        <fullName evidence="6">NDH-1 subunit D</fullName>
    </alternativeName>
</protein>
<evidence type="ECO:0000256" key="7">
    <source>
        <dbReference type="RuleBase" id="RU003685"/>
    </source>
</evidence>
<evidence type="ECO:0000256" key="2">
    <source>
        <dbReference type="ARBA" id="ARBA00005769"/>
    </source>
</evidence>
<keyword evidence="10" id="KW-1185">Reference proteome</keyword>
<evidence type="ECO:0000256" key="1">
    <source>
        <dbReference type="ARBA" id="ARBA00002378"/>
    </source>
</evidence>
<comment type="similarity">
    <text evidence="2 6 7">Belongs to the complex I 49 kDa subunit family.</text>
</comment>
<dbReference type="GO" id="GO:0050136">
    <property type="term" value="F:NADH dehydrogenase (quinone) (non-electrogenic) activity"/>
    <property type="evidence" value="ECO:0007669"/>
    <property type="project" value="UniProtKB-UniRule"/>
</dbReference>
<keyword evidence="5 6" id="KW-0520">NAD</keyword>
<dbReference type="InterPro" id="IPR022885">
    <property type="entry name" value="NDH1_su_D/H"/>
</dbReference>
<evidence type="ECO:0000256" key="6">
    <source>
        <dbReference type="HAMAP-Rule" id="MF_01358"/>
    </source>
</evidence>
<evidence type="ECO:0000313" key="9">
    <source>
        <dbReference type="EMBL" id="OWP62145.1"/>
    </source>
</evidence>
<comment type="subcellular location">
    <subcellularLocation>
        <location evidence="6">Cell membrane</location>
        <topology evidence="6">Peripheral membrane protein</topology>
        <orientation evidence="6">Cytoplasmic side</orientation>
    </subcellularLocation>
</comment>
<feature type="domain" description="NADH-quinone oxidoreductase subunit D" evidence="8">
    <location>
        <begin position="152"/>
        <end position="421"/>
    </location>
</feature>
<evidence type="ECO:0000256" key="4">
    <source>
        <dbReference type="ARBA" id="ARBA00022967"/>
    </source>
</evidence>
<sequence length="422" mass="47888">MAVNDTLEGTHKIIESAREQQPNLNPLAPTVNDFNQELTTLNLGPTHPATHGIFQNILQMDGERIISGVPTIGYIHRAFEKIAERRPFYQITTLTDRMNYCSSPINNMGWHMTVEKLLGVEVPKRAQYIRVILMELARITDHLICNGILGVDTGAFTGFLYLMDEREKVYEIYEEVSGARLTTNMGRVGGMERDFSDIAIAKLRAWLKTFPGVMREFELMFNRNRIFMDRIVDVGAISAERALNYGFTGPNLRAAGVDYDVRVMNPYSSYQDFDFEIPVGTKGDTYDRFMVRNEEIWQSLRIIEQALENLPAGPYHADAPHFYLPPKQAVYQNMEALIYHFKIVMGEIDAPVGEVYHSVEGGNGELGFYLVSDGGRTPYRLHFRRPCFIYYQAYTEMVVGQTLSDAIVTLSSMNVIAGELDA</sequence>
<keyword evidence="6" id="KW-1003">Cell membrane</keyword>
<comment type="caution">
    <text evidence="9">The sequence shown here is derived from an EMBL/GenBank/DDBJ whole genome shotgun (WGS) entry which is preliminary data.</text>
</comment>
<evidence type="ECO:0000259" key="8">
    <source>
        <dbReference type="Pfam" id="PF00346"/>
    </source>
</evidence>
<dbReference type="AlphaFoldDB" id="A0A246FKN2"/>
<keyword evidence="3 6" id="KW-0813">Transport</keyword>
<reference evidence="9 10" key="1">
    <citation type="submission" date="2017-06" db="EMBL/GenBank/DDBJ databases">
        <title>Hymenobacter amundsenii sp. nov. isolated from regoliths in Antarctica.</title>
        <authorList>
            <person name="Sedlacek I."/>
            <person name="Kralova S."/>
            <person name="Pantucek R."/>
            <person name="Svec P."/>
            <person name="Holochova P."/>
            <person name="Stankova E."/>
            <person name="Vrbovska V."/>
            <person name="Busse H.-J."/>
        </authorList>
    </citation>
    <scope>NUCLEOTIDE SEQUENCE [LARGE SCALE GENOMIC DNA]</scope>
    <source>
        <strain evidence="9 10">CCM 8682</strain>
    </source>
</reference>
<dbReference type="InterPro" id="IPR001135">
    <property type="entry name" value="NADH_Q_OxRdtase_suD"/>
</dbReference>
<dbReference type="InterPro" id="IPR014029">
    <property type="entry name" value="NADH_UbQ_OxRdtase_49kDa_CS"/>
</dbReference>
<keyword evidence="6" id="KW-0472">Membrane</keyword>
<evidence type="ECO:0000256" key="3">
    <source>
        <dbReference type="ARBA" id="ARBA00022448"/>
    </source>
</evidence>
<gene>
    <name evidence="6" type="primary">nuoD</name>
    <name evidence="9" type="ORF">CDA63_15540</name>
</gene>
<dbReference type="NCBIfam" id="NF004739">
    <property type="entry name" value="PRK06075.1"/>
    <property type="match status" value="1"/>
</dbReference>
<evidence type="ECO:0000256" key="5">
    <source>
        <dbReference type="ARBA" id="ARBA00023027"/>
    </source>
</evidence>
<dbReference type="EC" id="7.1.1.-" evidence="6"/>